<evidence type="ECO:0000256" key="9">
    <source>
        <dbReference type="ARBA" id="ARBA00023054"/>
    </source>
</evidence>
<keyword evidence="7" id="KW-0493">Microtubule</keyword>
<keyword evidence="16" id="KW-1185">Reference proteome</keyword>
<dbReference type="GO" id="GO:0005874">
    <property type="term" value="C:microtubule"/>
    <property type="evidence" value="ECO:0007669"/>
    <property type="project" value="UniProtKB-KW"/>
</dbReference>
<comment type="function">
    <text evidence="1">Microtubule-binding protein that localizes to the microtubular manchette of elongating spermatids.</text>
</comment>
<dbReference type="InterPro" id="IPR026687">
    <property type="entry name" value="CCDC181"/>
</dbReference>
<dbReference type="AlphaFoldDB" id="A0A3B1J110"/>
<keyword evidence="10" id="KW-0969">Cilium</keyword>
<dbReference type="Ensembl" id="ENSAMXT00000050776.1">
    <property type="protein sequence ID" value="ENSAMXP00000035606.1"/>
    <property type="gene ID" value="ENSAMXG00000009426.2"/>
</dbReference>
<evidence type="ECO:0000256" key="7">
    <source>
        <dbReference type="ARBA" id="ARBA00022701"/>
    </source>
</evidence>
<feature type="region of interest" description="Disordered" evidence="14">
    <location>
        <begin position="173"/>
        <end position="290"/>
    </location>
</feature>
<keyword evidence="6" id="KW-0963">Cytoplasm</keyword>
<keyword evidence="11" id="KW-0206">Cytoskeleton</keyword>
<feature type="compositionally biased region" description="Basic and acidic residues" evidence="14">
    <location>
        <begin position="268"/>
        <end position="290"/>
    </location>
</feature>
<evidence type="ECO:0000313" key="16">
    <source>
        <dbReference type="Proteomes" id="UP000018467"/>
    </source>
</evidence>
<evidence type="ECO:0000256" key="11">
    <source>
        <dbReference type="ARBA" id="ARBA00023212"/>
    </source>
</evidence>
<accession>A0A3B1J110</accession>
<reference evidence="15" key="3">
    <citation type="submission" date="2025-08" db="UniProtKB">
        <authorList>
            <consortium name="Ensembl"/>
        </authorList>
    </citation>
    <scope>IDENTIFICATION</scope>
</reference>
<dbReference type="GO" id="GO:0008017">
    <property type="term" value="F:microtubule binding"/>
    <property type="evidence" value="ECO:0007669"/>
    <property type="project" value="InterPro"/>
</dbReference>
<evidence type="ECO:0000256" key="14">
    <source>
        <dbReference type="SAM" id="MobiDB-lite"/>
    </source>
</evidence>
<protein>
    <recommendedName>
        <fullName evidence="5">Coiled-coil domain-containing protein 181</fullName>
    </recommendedName>
</protein>
<keyword evidence="12" id="KW-0966">Cell projection</keyword>
<evidence type="ECO:0000256" key="4">
    <source>
        <dbReference type="ARBA" id="ARBA00005737"/>
    </source>
</evidence>
<name>A0A3B1J110_ASTMX</name>
<proteinExistence type="inferred from homology"/>
<dbReference type="GeneTree" id="ENSGT00390000018244"/>
<dbReference type="Bgee" id="ENSAMXG00000009426">
    <property type="expression patterns" value="Expressed in head kidney and 7 other cell types or tissues"/>
</dbReference>
<evidence type="ECO:0000256" key="12">
    <source>
        <dbReference type="ARBA" id="ARBA00023273"/>
    </source>
</evidence>
<dbReference type="PANTHER" id="PTHR14320:SF2">
    <property type="entry name" value="COILED-COIL DOMAIN-CONTAINING PROTEIN 181"/>
    <property type="match status" value="1"/>
</dbReference>
<organism evidence="15 16">
    <name type="scientific">Astyanax mexicanus</name>
    <name type="common">Blind cave fish</name>
    <name type="synonym">Astyanax fasciatus mexicanus</name>
    <dbReference type="NCBI Taxonomy" id="7994"/>
    <lineage>
        <taxon>Eukaryota</taxon>
        <taxon>Metazoa</taxon>
        <taxon>Chordata</taxon>
        <taxon>Craniata</taxon>
        <taxon>Vertebrata</taxon>
        <taxon>Euteleostomi</taxon>
        <taxon>Actinopterygii</taxon>
        <taxon>Neopterygii</taxon>
        <taxon>Teleostei</taxon>
        <taxon>Ostariophysi</taxon>
        <taxon>Characiformes</taxon>
        <taxon>Characoidei</taxon>
        <taxon>Acestrorhamphidae</taxon>
        <taxon>Acestrorhamphinae</taxon>
        <taxon>Astyanax</taxon>
    </lineage>
</organism>
<keyword evidence="8" id="KW-0282">Flagellum</keyword>
<comment type="subcellular location">
    <subcellularLocation>
        <location evidence="2">Cell projection</location>
        <location evidence="2">Cilium</location>
        <location evidence="2">Flagellum</location>
    </subcellularLocation>
    <subcellularLocation>
        <location evidence="3">Cytoplasm</location>
        <location evidence="3">Cytoskeleton</location>
    </subcellularLocation>
</comment>
<evidence type="ECO:0000256" key="2">
    <source>
        <dbReference type="ARBA" id="ARBA00004230"/>
    </source>
</evidence>
<dbReference type="Proteomes" id="UP000018467">
    <property type="component" value="Unassembled WGS sequence"/>
</dbReference>
<keyword evidence="9" id="KW-0175">Coiled coil</keyword>
<reference evidence="15" key="4">
    <citation type="submission" date="2025-09" db="UniProtKB">
        <authorList>
            <consortium name="Ensembl"/>
        </authorList>
    </citation>
    <scope>IDENTIFICATION</scope>
</reference>
<evidence type="ECO:0000256" key="1">
    <source>
        <dbReference type="ARBA" id="ARBA00002213"/>
    </source>
</evidence>
<evidence type="ECO:0000256" key="6">
    <source>
        <dbReference type="ARBA" id="ARBA00022490"/>
    </source>
</evidence>
<feature type="compositionally biased region" description="Basic and acidic residues" evidence="14">
    <location>
        <begin position="85"/>
        <end position="98"/>
    </location>
</feature>
<reference evidence="16" key="2">
    <citation type="journal article" date="2014" name="Nat. Commun.">
        <title>The cavefish genome reveals candidate genes for eye loss.</title>
        <authorList>
            <person name="McGaugh S.E."/>
            <person name="Gross J.B."/>
            <person name="Aken B."/>
            <person name="Blin M."/>
            <person name="Borowsky R."/>
            <person name="Chalopin D."/>
            <person name="Hinaux H."/>
            <person name="Jeffery W.R."/>
            <person name="Keene A."/>
            <person name="Ma L."/>
            <person name="Minx P."/>
            <person name="Murphy D."/>
            <person name="O'Quin K.E."/>
            <person name="Retaux S."/>
            <person name="Rohner N."/>
            <person name="Searle S.M."/>
            <person name="Stahl B.A."/>
            <person name="Tabin C."/>
            <person name="Volff J.N."/>
            <person name="Yoshizawa M."/>
            <person name="Warren W.C."/>
        </authorList>
    </citation>
    <scope>NUCLEOTIDE SEQUENCE [LARGE SCALE GENOMIC DNA]</scope>
    <source>
        <strain evidence="16">female</strain>
    </source>
</reference>
<evidence type="ECO:0000256" key="13">
    <source>
        <dbReference type="ARBA" id="ARBA00047162"/>
    </source>
</evidence>
<dbReference type="GO" id="GO:0031514">
    <property type="term" value="C:motile cilium"/>
    <property type="evidence" value="ECO:0007669"/>
    <property type="project" value="UniProtKB-SubCell"/>
</dbReference>
<reference evidence="16" key="1">
    <citation type="submission" date="2013-03" db="EMBL/GenBank/DDBJ databases">
        <authorList>
            <person name="Jeffery W."/>
            <person name="Warren W."/>
            <person name="Wilson R.K."/>
        </authorList>
    </citation>
    <scope>NUCLEOTIDE SEQUENCE</scope>
    <source>
        <strain evidence="16">female</strain>
    </source>
</reference>
<dbReference type="PANTHER" id="PTHR14320">
    <property type="entry name" value="COILED-COIL DOMAIN-CONTAINING PROTEIN 181"/>
    <property type="match status" value="1"/>
</dbReference>
<evidence type="ECO:0000256" key="3">
    <source>
        <dbReference type="ARBA" id="ARBA00004245"/>
    </source>
</evidence>
<comment type="similarity">
    <text evidence="4">Belongs to the CCDC181 family.</text>
</comment>
<sequence length="430" mass="50204">RGMSVVVSSNTQEEYEDDFEKDLDWLISEESKSEDQVSPRKSVCWCISVCLLFLFVVPSDQAEDDEDLEEEKKMMQQKIEQANRQLRDQEAPDQTRRRRLQFKDTLVDLVVPALDYSSNNVSGQMLKLRISPREESEAADGGREGAREGRVLVEKDGKFDLVSLKEVESQGLLPPLPCIASDSHRSSSGQSEPSKSSSSSLSPTAPEPLFTPKPPPRPRVRPNSASHTQRAAGRPGSKRRVQSANGAPTYATFTLSPQQKQLLTKQQQRRERLAREEERRREEEDQKRQENELAFRAWLLKKRQQLQEEKRVERAQEMEKMSGKVCSDPEDAFQLWLQRKQEQQLKEKQLEEMKKLEEESTIYIHRPEECDKAFRLWLKRKRLEKRAEQQAARERSRRLVLEERRARRMRDILSTVNEIQAFRFNDPYSY</sequence>
<evidence type="ECO:0000256" key="10">
    <source>
        <dbReference type="ARBA" id="ARBA00023069"/>
    </source>
</evidence>
<feature type="compositionally biased region" description="Polar residues" evidence="14">
    <location>
        <begin position="242"/>
        <end position="257"/>
    </location>
</feature>
<evidence type="ECO:0000256" key="8">
    <source>
        <dbReference type="ARBA" id="ARBA00022846"/>
    </source>
</evidence>
<comment type="subunit">
    <text evidence="13">Homodimer. Interacts with HOOK1. Interacts with HOOK2. Interacts with HOOK3.</text>
</comment>
<evidence type="ECO:0000313" key="15">
    <source>
        <dbReference type="Ensembl" id="ENSAMXP00000035606.1"/>
    </source>
</evidence>
<feature type="compositionally biased region" description="Pro residues" evidence="14">
    <location>
        <begin position="205"/>
        <end position="217"/>
    </location>
</feature>
<feature type="region of interest" description="Disordered" evidence="14">
    <location>
        <begin position="66"/>
        <end position="98"/>
    </location>
</feature>
<evidence type="ECO:0000256" key="5">
    <source>
        <dbReference type="ARBA" id="ARBA00022306"/>
    </source>
</evidence>
<feature type="compositionally biased region" description="Low complexity" evidence="14">
    <location>
        <begin position="186"/>
        <end position="204"/>
    </location>
</feature>